<gene>
    <name evidence="7" type="ORF">HO133_010939</name>
</gene>
<dbReference type="InterPro" id="IPR036188">
    <property type="entry name" value="FAD/NAD-bd_sf"/>
</dbReference>
<keyword evidence="3" id="KW-0560">Oxidoreductase</keyword>
<dbReference type="GO" id="GO:0071949">
    <property type="term" value="F:FAD binding"/>
    <property type="evidence" value="ECO:0007669"/>
    <property type="project" value="InterPro"/>
</dbReference>
<evidence type="ECO:0000313" key="8">
    <source>
        <dbReference type="Proteomes" id="UP000593566"/>
    </source>
</evidence>
<dbReference type="GO" id="GO:0004497">
    <property type="term" value="F:monooxygenase activity"/>
    <property type="evidence" value="ECO:0007669"/>
    <property type="project" value="UniProtKB-KW"/>
</dbReference>
<dbReference type="Gene3D" id="3.50.50.60">
    <property type="entry name" value="FAD/NAD(P)-binding domain"/>
    <property type="match status" value="1"/>
</dbReference>
<protein>
    <recommendedName>
        <fullName evidence="6">FAD-binding domain-containing protein</fullName>
    </recommendedName>
</protein>
<dbReference type="EMBL" id="JACCJB010000009">
    <property type="protein sequence ID" value="KAF6224362.1"/>
    <property type="molecule type" value="Genomic_DNA"/>
</dbReference>
<keyword evidence="1" id="KW-0285">Flavoprotein</keyword>
<keyword evidence="4" id="KW-0503">Monooxygenase</keyword>
<accession>A0A8H6FDD3</accession>
<dbReference type="SUPFAM" id="SSF51905">
    <property type="entry name" value="FAD/NAD(P)-binding domain"/>
    <property type="match status" value="1"/>
</dbReference>
<dbReference type="PANTHER" id="PTHR46972:SF1">
    <property type="entry name" value="FAD DEPENDENT OXIDOREDUCTASE DOMAIN-CONTAINING PROTEIN"/>
    <property type="match status" value="1"/>
</dbReference>
<keyword evidence="2" id="KW-0274">FAD</keyword>
<comment type="caution">
    <text evidence="7">The sequence shown here is derived from an EMBL/GenBank/DDBJ whole genome shotgun (WGS) entry which is preliminary data.</text>
</comment>
<dbReference type="GeneID" id="59339329"/>
<feature type="region of interest" description="Disordered" evidence="5">
    <location>
        <begin position="91"/>
        <end position="137"/>
    </location>
</feature>
<evidence type="ECO:0000256" key="2">
    <source>
        <dbReference type="ARBA" id="ARBA00022827"/>
    </source>
</evidence>
<evidence type="ECO:0000259" key="6">
    <source>
        <dbReference type="Pfam" id="PF01494"/>
    </source>
</evidence>
<dbReference type="Pfam" id="PF01494">
    <property type="entry name" value="FAD_binding_3"/>
    <property type="match status" value="1"/>
</dbReference>
<evidence type="ECO:0000256" key="1">
    <source>
        <dbReference type="ARBA" id="ARBA00022630"/>
    </source>
</evidence>
<feature type="domain" description="FAD-binding" evidence="6">
    <location>
        <begin position="14"/>
        <end position="47"/>
    </location>
</feature>
<dbReference type="PANTHER" id="PTHR46972">
    <property type="entry name" value="MONOOXYGENASE ASQM-RELATED"/>
    <property type="match status" value="1"/>
</dbReference>
<evidence type="ECO:0000256" key="5">
    <source>
        <dbReference type="SAM" id="MobiDB-lite"/>
    </source>
</evidence>
<evidence type="ECO:0000256" key="4">
    <source>
        <dbReference type="ARBA" id="ARBA00023033"/>
    </source>
</evidence>
<feature type="compositionally biased region" description="Polar residues" evidence="5">
    <location>
        <begin position="127"/>
        <end position="137"/>
    </location>
</feature>
<reference evidence="7 8" key="1">
    <citation type="journal article" date="2020" name="Genomics">
        <title>Complete, high-quality genomes from long-read metagenomic sequencing of two wolf lichen thalli reveals enigmatic genome architecture.</title>
        <authorList>
            <person name="McKenzie S.K."/>
            <person name="Walston R.F."/>
            <person name="Allen J.L."/>
        </authorList>
    </citation>
    <scope>NUCLEOTIDE SEQUENCE [LARGE SCALE GENOMIC DNA]</scope>
    <source>
        <strain evidence="7">WasteWater1</strain>
    </source>
</reference>
<evidence type="ECO:0000256" key="3">
    <source>
        <dbReference type="ARBA" id="ARBA00023002"/>
    </source>
</evidence>
<dbReference type="AlphaFoldDB" id="A0A8H6FDD3"/>
<dbReference type="RefSeq" id="XP_037153422.1">
    <property type="nucleotide sequence ID" value="XM_037301788.1"/>
</dbReference>
<name>A0A8H6FDD3_9LECA</name>
<feature type="compositionally biased region" description="Basic and acidic residues" evidence="5">
    <location>
        <begin position="96"/>
        <end position="124"/>
    </location>
</feature>
<dbReference type="Proteomes" id="UP000593566">
    <property type="component" value="Unassembled WGS sequence"/>
</dbReference>
<organism evidence="7 8">
    <name type="scientific">Letharia lupina</name>
    <dbReference type="NCBI Taxonomy" id="560253"/>
    <lineage>
        <taxon>Eukaryota</taxon>
        <taxon>Fungi</taxon>
        <taxon>Dikarya</taxon>
        <taxon>Ascomycota</taxon>
        <taxon>Pezizomycotina</taxon>
        <taxon>Lecanoromycetes</taxon>
        <taxon>OSLEUM clade</taxon>
        <taxon>Lecanoromycetidae</taxon>
        <taxon>Lecanorales</taxon>
        <taxon>Lecanorineae</taxon>
        <taxon>Parmeliaceae</taxon>
        <taxon>Letharia</taxon>
    </lineage>
</organism>
<dbReference type="InterPro" id="IPR002938">
    <property type="entry name" value="FAD-bd"/>
</dbReference>
<keyword evidence="8" id="KW-1185">Reference proteome</keyword>
<evidence type="ECO:0000313" key="7">
    <source>
        <dbReference type="EMBL" id="KAF6224362.1"/>
    </source>
</evidence>
<sequence length="137" mass="15166">MLPVGSKWSPRPGVTLLGDAARLMTPFAGVGVNAALADALDLSRVLLKRKVNFEADLPDNLADALQEYEGPMFERARENMEKTWGGLQHHFSANGVDDRGRAKQREAAKLGEEAELREKAKRWEQGTLPSLSLQQRV</sequence>
<proteinExistence type="predicted"/>